<reference evidence="1 2" key="1">
    <citation type="submission" date="2022-10" db="EMBL/GenBank/DDBJ databases">
        <title>Roseococcus glaciei nov., sp. nov., isolated from glacier.</title>
        <authorList>
            <person name="Liu Q."/>
            <person name="Xin Y.-H."/>
        </authorList>
    </citation>
    <scope>NUCLEOTIDE SEQUENCE [LARGE SCALE GENOMIC DNA]</scope>
    <source>
        <strain evidence="1 2">MDT2-1-1</strain>
    </source>
</reference>
<organism evidence="1 2">
    <name type="scientific">Sabulicella glaciei</name>
    <dbReference type="NCBI Taxonomy" id="2984948"/>
    <lineage>
        <taxon>Bacteria</taxon>
        <taxon>Pseudomonadati</taxon>
        <taxon>Pseudomonadota</taxon>
        <taxon>Alphaproteobacteria</taxon>
        <taxon>Acetobacterales</taxon>
        <taxon>Acetobacteraceae</taxon>
        <taxon>Sabulicella</taxon>
    </lineage>
</organism>
<gene>
    <name evidence="1" type="ORF">OF850_10685</name>
</gene>
<evidence type="ECO:0000313" key="1">
    <source>
        <dbReference type="EMBL" id="MCW8086095.1"/>
    </source>
</evidence>
<name>A0ABT3NVB1_9PROT</name>
<accession>A0ABT3NVB1</accession>
<dbReference type="EMBL" id="JAPFQI010000006">
    <property type="protein sequence ID" value="MCW8086095.1"/>
    <property type="molecule type" value="Genomic_DNA"/>
</dbReference>
<dbReference type="RefSeq" id="WP_301590067.1">
    <property type="nucleotide sequence ID" value="NZ_JAPFQI010000006.1"/>
</dbReference>
<keyword evidence="2" id="KW-1185">Reference proteome</keyword>
<evidence type="ECO:0000313" key="2">
    <source>
        <dbReference type="Proteomes" id="UP001526430"/>
    </source>
</evidence>
<protein>
    <submittedName>
        <fullName evidence="1">Uncharacterized protein</fullName>
    </submittedName>
</protein>
<dbReference type="Proteomes" id="UP001526430">
    <property type="component" value="Unassembled WGS sequence"/>
</dbReference>
<sequence>MTISLSSSDHQKLDRMLDTILMAHAQGKISLSDARSALAHFVGAAMTQNEGEVRSWLKPETFGEFEDLIDAHRP</sequence>
<proteinExistence type="predicted"/>
<comment type="caution">
    <text evidence="1">The sequence shown here is derived from an EMBL/GenBank/DDBJ whole genome shotgun (WGS) entry which is preliminary data.</text>
</comment>